<feature type="domain" description="Thiamine pyrophosphate enzyme TPP-binding" evidence="5">
    <location>
        <begin position="386"/>
        <end position="528"/>
    </location>
</feature>
<dbReference type="OrthoDB" id="4494979at2"/>
<dbReference type="RefSeq" id="WP_058862044.1">
    <property type="nucleotide sequence ID" value="NZ_LPXO01000005.1"/>
</dbReference>
<dbReference type="PANTHER" id="PTHR18968">
    <property type="entry name" value="THIAMINE PYROPHOSPHATE ENZYMES"/>
    <property type="match status" value="1"/>
</dbReference>
<dbReference type="Gene3D" id="3.40.50.1220">
    <property type="entry name" value="TPP-binding domain"/>
    <property type="match status" value="1"/>
</dbReference>
<dbReference type="InterPro" id="IPR012001">
    <property type="entry name" value="Thiamin_PyroP_enz_TPP-bd_dom"/>
</dbReference>
<dbReference type="InterPro" id="IPR029061">
    <property type="entry name" value="THDP-binding"/>
</dbReference>
<dbReference type="GO" id="GO:0030976">
    <property type="term" value="F:thiamine pyrophosphate binding"/>
    <property type="evidence" value="ECO:0007669"/>
    <property type="project" value="InterPro"/>
</dbReference>
<evidence type="ECO:0000313" key="7">
    <source>
        <dbReference type="EMBL" id="KUF10759.1"/>
    </source>
</evidence>
<dbReference type="CDD" id="cd00568">
    <property type="entry name" value="TPP_enzymes"/>
    <property type="match status" value="1"/>
</dbReference>
<dbReference type="GO" id="GO:0000287">
    <property type="term" value="F:magnesium ion binding"/>
    <property type="evidence" value="ECO:0007669"/>
    <property type="project" value="InterPro"/>
</dbReference>
<feature type="domain" description="Thiamine pyrophosphate enzyme N-terminal TPP-binding" evidence="6">
    <location>
        <begin position="8"/>
        <end position="124"/>
    </location>
</feature>
<organism evidence="7 8">
    <name type="scientific">Pseudoponticoccus marisrubri</name>
    <dbReference type="NCBI Taxonomy" id="1685382"/>
    <lineage>
        <taxon>Bacteria</taxon>
        <taxon>Pseudomonadati</taxon>
        <taxon>Pseudomonadota</taxon>
        <taxon>Alphaproteobacteria</taxon>
        <taxon>Rhodobacterales</taxon>
        <taxon>Roseobacteraceae</taxon>
        <taxon>Pseudoponticoccus</taxon>
    </lineage>
</organism>
<keyword evidence="2 3" id="KW-0786">Thiamine pyrophosphate</keyword>
<evidence type="ECO:0000256" key="1">
    <source>
        <dbReference type="ARBA" id="ARBA00007812"/>
    </source>
</evidence>
<dbReference type="Pfam" id="PF00205">
    <property type="entry name" value="TPP_enzyme_M"/>
    <property type="match status" value="1"/>
</dbReference>
<dbReference type="SUPFAM" id="SSF52518">
    <property type="entry name" value="Thiamin diphosphate-binding fold (THDP-binding)"/>
    <property type="match status" value="2"/>
</dbReference>
<dbReference type="InterPro" id="IPR029035">
    <property type="entry name" value="DHS-like_NAD/FAD-binding_dom"/>
</dbReference>
<protein>
    <recommendedName>
        <fullName evidence="9">5-guanidino-2-oxopentanoate decarboxylase</fullName>
    </recommendedName>
</protein>
<evidence type="ECO:0000259" key="6">
    <source>
        <dbReference type="Pfam" id="PF02776"/>
    </source>
</evidence>
<accession>A0A0W7WJT1</accession>
<dbReference type="NCBIfam" id="NF005712">
    <property type="entry name" value="PRK07524.1"/>
    <property type="match status" value="1"/>
</dbReference>
<dbReference type="CDD" id="cd07035">
    <property type="entry name" value="TPP_PYR_POX_like"/>
    <property type="match status" value="1"/>
</dbReference>
<feature type="domain" description="Thiamine pyrophosphate enzyme central" evidence="4">
    <location>
        <begin position="199"/>
        <end position="329"/>
    </location>
</feature>
<dbReference type="Gene3D" id="3.40.50.970">
    <property type="match status" value="2"/>
</dbReference>
<evidence type="ECO:0008006" key="9">
    <source>
        <dbReference type="Google" id="ProtNLM"/>
    </source>
</evidence>
<dbReference type="GO" id="GO:0050660">
    <property type="term" value="F:flavin adenine dinucleotide binding"/>
    <property type="evidence" value="ECO:0007669"/>
    <property type="project" value="TreeGrafter"/>
</dbReference>
<dbReference type="PANTHER" id="PTHR18968:SF13">
    <property type="entry name" value="ACETOLACTATE SYNTHASE CATALYTIC SUBUNIT, MITOCHONDRIAL"/>
    <property type="match status" value="1"/>
</dbReference>
<sequence>MTEQTHRRVGPWIHALLEAHGIDTVFGIPGVHTIPLYEGLAESGLRHVTPRHEQGAGFMADGYARQTGRPGVCFVITGPGVTNIATPMAQAYSDSIPMLVISSVNHRRHMGLGQGHLHELADQRAVMAQVSAFSHTLHSLADLPGVLARAFAVFDSARPRPVHIEIPLDLWEEVAPDDLPASIATEAATVPAPAQMAVARDALAAAQRPVLLCGGGARRAAADLRALAERLDAPVIMTTNARGILPGDHPLAVSYSPSLGAVRALMEQSDAALAIGTEIGPTDYDMYETGMPALPRPLIRVEIDPVQMVTNASPDIALAGDARVVVGELLSGVTPRAATGGAARAGMARAAALEGLDARMRAGLQVLDLLRDIAPDVPIVGDSTHPVYAGNLGYAAAAPGLWFNSATGFGTLGYALPASIGAALGRGGPTLCLVGDGGLHFTLGELATLVGSGAPVVILVWNNACYGEIRDAMVAADVTPEGVSLATPDFQALAGAYGIPAWQARTGEELRGAVGQALASGRCALVEIDEAAMLAGFGAG</sequence>
<dbReference type="GO" id="GO:0009099">
    <property type="term" value="P:L-valine biosynthetic process"/>
    <property type="evidence" value="ECO:0007669"/>
    <property type="project" value="TreeGrafter"/>
</dbReference>
<dbReference type="Pfam" id="PF02776">
    <property type="entry name" value="TPP_enzyme_N"/>
    <property type="match status" value="1"/>
</dbReference>
<dbReference type="FunFam" id="3.40.50.970:FF:000007">
    <property type="entry name" value="Acetolactate synthase"/>
    <property type="match status" value="1"/>
</dbReference>
<evidence type="ECO:0000259" key="5">
    <source>
        <dbReference type="Pfam" id="PF02775"/>
    </source>
</evidence>
<dbReference type="GO" id="GO:0009097">
    <property type="term" value="P:isoleucine biosynthetic process"/>
    <property type="evidence" value="ECO:0007669"/>
    <property type="project" value="TreeGrafter"/>
</dbReference>
<dbReference type="EMBL" id="LPXO01000005">
    <property type="protein sequence ID" value="KUF10759.1"/>
    <property type="molecule type" value="Genomic_DNA"/>
</dbReference>
<keyword evidence="8" id="KW-1185">Reference proteome</keyword>
<evidence type="ECO:0000259" key="4">
    <source>
        <dbReference type="Pfam" id="PF00205"/>
    </source>
</evidence>
<dbReference type="AlphaFoldDB" id="A0A0W7WJT1"/>
<comment type="similarity">
    <text evidence="1 3">Belongs to the TPP enzyme family.</text>
</comment>
<dbReference type="Pfam" id="PF02775">
    <property type="entry name" value="TPP_enzyme_C"/>
    <property type="match status" value="1"/>
</dbReference>
<evidence type="ECO:0000256" key="2">
    <source>
        <dbReference type="ARBA" id="ARBA00023052"/>
    </source>
</evidence>
<comment type="caution">
    <text evidence="7">The sequence shown here is derived from an EMBL/GenBank/DDBJ whole genome shotgun (WGS) entry which is preliminary data.</text>
</comment>
<reference evidence="7 8" key="1">
    <citation type="submission" date="2015-12" db="EMBL/GenBank/DDBJ databases">
        <authorList>
            <person name="Shamseldin A."/>
            <person name="Moawad H."/>
            <person name="Abd El-Rahim W.M."/>
            <person name="Sadowsky M.J."/>
        </authorList>
    </citation>
    <scope>NUCLEOTIDE SEQUENCE [LARGE SCALE GENOMIC DNA]</scope>
    <source>
        <strain evidence="7 8">SJ5A-1</strain>
    </source>
</reference>
<dbReference type="InterPro" id="IPR045229">
    <property type="entry name" value="TPP_enz"/>
</dbReference>
<dbReference type="GO" id="GO:0003984">
    <property type="term" value="F:acetolactate synthase activity"/>
    <property type="evidence" value="ECO:0007669"/>
    <property type="project" value="TreeGrafter"/>
</dbReference>
<name>A0A0W7WJT1_9RHOB</name>
<evidence type="ECO:0000313" key="8">
    <source>
        <dbReference type="Proteomes" id="UP000054396"/>
    </source>
</evidence>
<dbReference type="GO" id="GO:0005948">
    <property type="term" value="C:acetolactate synthase complex"/>
    <property type="evidence" value="ECO:0007669"/>
    <property type="project" value="TreeGrafter"/>
</dbReference>
<dbReference type="STRING" id="1685382.AVJ23_09965"/>
<dbReference type="SUPFAM" id="SSF52467">
    <property type="entry name" value="DHS-like NAD/FAD-binding domain"/>
    <property type="match status" value="1"/>
</dbReference>
<dbReference type="InterPro" id="IPR011766">
    <property type="entry name" value="TPP_enzyme_TPP-bd"/>
</dbReference>
<evidence type="ECO:0000256" key="3">
    <source>
        <dbReference type="RuleBase" id="RU362132"/>
    </source>
</evidence>
<gene>
    <name evidence="7" type="ORF">AVJ23_09965</name>
</gene>
<dbReference type="Proteomes" id="UP000054396">
    <property type="component" value="Unassembled WGS sequence"/>
</dbReference>
<dbReference type="InterPro" id="IPR012000">
    <property type="entry name" value="Thiamin_PyroP_enz_cen_dom"/>
</dbReference>
<proteinExistence type="inferred from homology"/>